<keyword evidence="1" id="KW-0472">Membrane</keyword>
<sequence>MDNNMIQVPPGTITLHAIGSITQALFIGGLITLGVTCLVLLSRKSQEDTAQRGFWRMYIVLLIFVNLGFLAVSFLLLHKLIYSGARTLENQLCNGGMVLIAGLTDGVLVWRCYMVQGAFGHSRSQLQNVFWILPLCLWITTMVTGWIGVATSFTPLTMGSVALMCNVVLNLFATTYIVTHLVLQRRMSEICFGPKGPATQYICIVAILIESATINIPTSLAAAIGVLMNHEFGGVLAFITICCQSFASVLIIHQVALGRALGQDRMEQGNSSGCYETRSSSVVSGSIRGSTFDSVTDEC</sequence>
<feature type="transmembrane region" description="Helical" evidence="1">
    <location>
        <begin position="53"/>
        <end position="77"/>
    </location>
</feature>
<protein>
    <recommendedName>
        <fullName evidence="4">Transmembrane protein</fullName>
    </recommendedName>
</protein>
<evidence type="ECO:0000313" key="2">
    <source>
        <dbReference type="EMBL" id="KAF9442320.1"/>
    </source>
</evidence>
<keyword evidence="1" id="KW-1133">Transmembrane helix</keyword>
<feature type="transmembrane region" description="Helical" evidence="1">
    <location>
        <begin position="128"/>
        <end position="149"/>
    </location>
</feature>
<keyword evidence="1" id="KW-0812">Transmembrane</keyword>
<name>A0A9P5X1K6_9AGAR</name>
<feature type="transmembrane region" description="Helical" evidence="1">
    <location>
        <begin position="20"/>
        <end position="41"/>
    </location>
</feature>
<dbReference type="EMBL" id="MU151654">
    <property type="protein sequence ID" value="KAF9442320.1"/>
    <property type="molecule type" value="Genomic_DNA"/>
</dbReference>
<dbReference type="Proteomes" id="UP000807342">
    <property type="component" value="Unassembled WGS sequence"/>
</dbReference>
<feature type="transmembrane region" description="Helical" evidence="1">
    <location>
        <begin position="97"/>
        <end position="116"/>
    </location>
</feature>
<organism evidence="2 3">
    <name type="scientific">Macrolepiota fuliginosa MF-IS2</name>
    <dbReference type="NCBI Taxonomy" id="1400762"/>
    <lineage>
        <taxon>Eukaryota</taxon>
        <taxon>Fungi</taxon>
        <taxon>Dikarya</taxon>
        <taxon>Basidiomycota</taxon>
        <taxon>Agaricomycotina</taxon>
        <taxon>Agaricomycetes</taxon>
        <taxon>Agaricomycetidae</taxon>
        <taxon>Agaricales</taxon>
        <taxon>Agaricineae</taxon>
        <taxon>Agaricaceae</taxon>
        <taxon>Macrolepiota</taxon>
    </lineage>
</organism>
<reference evidence="2" key="1">
    <citation type="submission" date="2020-11" db="EMBL/GenBank/DDBJ databases">
        <authorList>
            <consortium name="DOE Joint Genome Institute"/>
            <person name="Ahrendt S."/>
            <person name="Riley R."/>
            <person name="Andreopoulos W."/>
            <person name="Labutti K."/>
            <person name="Pangilinan J."/>
            <person name="Ruiz-Duenas F.J."/>
            <person name="Barrasa J.M."/>
            <person name="Sanchez-Garcia M."/>
            <person name="Camarero S."/>
            <person name="Miyauchi S."/>
            <person name="Serrano A."/>
            <person name="Linde D."/>
            <person name="Babiker R."/>
            <person name="Drula E."/>
            <person name="Ayuso-Fernandez I."/>
            <person name="Pacheco R."/>
            <person name="Padilla G."/>
            <person name="Ferreira P."/>
            <person name="Barriuso J."/>
            <person name="Kellner H."/>
            <person name="Castanera R."/>
            <person name="Alfaro M."/>
            <person name="Ramirez L."/>
            <person name="Pisabarro A.G."/>
            <person name="Kuo A."/>
            <person name="Tritt A."/>
            <person name="Lipzen A."/>
            <person name="He G."/>
            <person name="Yan M."/>
            <person name="Ng V."/>
            <person name="Cullen D."/>
            <person name="Martin F."/>
            <person name="Rosso M.-N."/>
            <person name="Henrissat B."/>
            <person name="Hibbett D."/>
            <person name="Martinez A.T."/>
            <person name="Grigoriev I.V."/>
        </authorList>
    </citation>
    <scope>NUCLEOTIDE SEQUENCE</scope>
    <source>
        <strain evidence="2">MF-IS2</strain>
    </source>
</reference>
<feature type="transmembrane region" description="Helical" evidence="1">
    <location>
        <begin position="234"/>
        <end position="257"/>
    </location>
</feature>
<feature type="transmembrane region" description="Helical" evidence="1">
    <location>
        <begin position="204"/>
        <end position="228"/>
    </location>
</feature>
<proteinExistence type="predicted"/>
<comment type="caution">
    <text evidence="2">The sequence shown here is derived from an EMBL/GenBank/DDBJ whole genome shotgun (WGS) entry which is preliminary data.</text>
</comment>
<feature type="transmembrane region" description="Helical" evidence="1">
    <location>
        <begin position="161"/>
        <end position="183"/>
    </location>
</feature>
<keyword evidence="3" id="KW-1185">Reference proteome</keyword>
<dbReference type="AlphaFoldDB" id="A0A9P5X1K6"/>
<gene>
    <name evidence="2" type="ORF">P691DRAFT_811031</name>
</gene>
<evidence type="ECO:0000313" key="3">
    <source>
        <dbReference type="Proteomes" id="UP000807342"/>
    </source>
</evidence>
<evidence type="ECO:0008006" key="4">
    <source>
        <dbReference type="Google" id="ProtNLM"/>
    </source>
</evidence>
<dbReference type="OrthoDB" id="3103779at2759"/>
<evidence type="ECO:0000256" key="1">
    <source>
        <dbReference type="SAM" id="Phobius"/>
    </source>
</evidence>
<accession>A0A9P5X1K6</accession>